<keyword evidence="6" id="KW-0732">Signal</keyword>
<feature type="signal peptide" evidence="6">
    <location>
        <begin position="1"/>
        <end position="24"/>
    </location>
</feature>
<dbReference type="GO" id="GO:0010133">
    <property type="term" value="P:L-proline catabolic process to L-glutamate"/>
    <property type="evidence" value="ECO:0007669"/>
    <property type="project" value="TreeGrafter"/>
</dbReference>
<gene>
    <name evidence="8" type="ORF">BDV28DRAFT_164911</name>
</gene>
<evidence type="ECO:0000256" key="5">
    <source>
        <dbReference type="RuleBase" id="RU364054"/>
    </source>
</evidence>
<organism evidence="8 9">
    <name type="scientific">Aspergillus coremiiformis</name>
    <dbReference type="NCBI Taxonomy" id="138285"/>
    <lineage>
        <taxon>Eukaryota</taxon>
        <taxon>Fungi</taxon>
        <taxon>Dikarya</taxon>
        <taxon>Ascomycota</taxon>
        <taxon>Pezizomycotina</taxon>
        <taxon>Eurotiomycetes</taxon>
        <taxon>Eurotiomycetidae</taxon>
        <taxon>Eurotiales</taxon>
        <taxon>Aspergillaceae</taxon>
        <taxon>Aspergillus</taxon>
        <taxon>Aspergillus subgen. Circumdati</taxon>
    </lineage>
</organism>
<comment type="cofactor">
    <cofactor evidence="5">
        <name>FAD</name>
        <dbReference type="ChEBI" id="CHEBI:57692"/>
    </cofactor>
</comment>
<evidence type="ECO:0000313" key="9">
    <source>
        <dbReference type="Proteomes" id="UP000327118"/>
    </source>
</evidence>
<keyword evidence="5" id="KW-0274">FAD</keyword>
<dbReference type="GO" id="GO:0004657">
    <property type="term" value="F:proline dehydrogenase activity"/>
    <property type="evidence" value="ECO:0007669"/>
    <property type="project" value="UniProtKB-EC"/>
</dbReference>
<dbReference type="EC" id="1.5.5.2" evidence="2 5"/>
<dbReference type="SUPFAM" id="SSF51730">
    <property type="entry name" value="FAD-linked oxidoreductase"/>
    <property type="match status" value="1"/>
</dbReference>
<comment type="function">
    <text evidence="5">Converts proline to delta-1-pyrroline-5-carboxylate.</text>
</comment>
<dbReference type="InterPro" id="IPR029041">
    <property type="entry name" value="FAD-linked_oxidoreductase-like"/>
</dbReference>
<dbReference type="InterPro" id="IPR002872">
    <property type="entry name" value="Proline_DH_dom"/>
</dbReference>
<keyword evidence="9" id="KW-1185">Reference proteome</keyword>
<proteinExistence type="inferred from homology"/>
<dbReference type="GO" id="GO:0005739">
    <property type="term" value="C:mitochondrion"/>
    <property type="evidence" value="ECO:0007669"/>
    <property type="project" value="TreeGrafter"/>
</dbReference>
<dbReference type="EMBL" id="ML739097">
    <property type="protein sequence ID" value="KAE8353454.1"/>
    <property type="molecule type" value="Genomic_DNA"/>
</dbReference>
<name>A0A5N6Z710_9EURO</name>
<dbReference type="Proteomes" id="UP000327118">
    <property type="component" value="Unassembled WGS sequence"/>
</dbReference>
<evidence type="ECO:0000256" key="4">
    <source>
        <dbReference type="ARBA" id="ARBA00023062"/>
    </source>
</evidence>
<feature type="domain" description="Proline dehydrogenase" evidence="7">
    <location>
        <begin position="80"/>
        <end position="403"/>
    </location>
</feature>
<comment type="similarity">
    <text evidence="1 5">Belongs to the proline oxidase family.</text>
</comment>
<reference evidence="9" key="1">
    <citation type="submission" date="2019-04" db="EMBL/GenBank/DDBJ databases">
        <title>Friends and foes A comparative genomics studyof 23 Aspergillus species from section Flavi.</title>
        <authorList>
            <consortium name="DOE Joint Genome Institute"/>
            <person name="Kjaerbolling I."/>
            <person name="Vesth T."/>
            <person name="Frisvad J.C."/>
            <person name="Nybo J.L."/>
            <person name="Theobald S."/>
            <person name="Kildgaard S."/>
            <person name="Isbrandt T."/>
            <person name="Kuo A."/>
            <person name="Sato A."/>
            <person name="Lyhne E.K."/>
            <person name="Kogle M.E."/>
            <person name="Wiebenga A."/>
            <person name="Kun R.S."/>
            <person name="Lubbers R.J."/>
            <person name="Makela M.R."/>
            <person name="Barry K."/>
            <person name="Chovatia M."/>
            <person name="Clum A."/>
            <person name="Daum C."/>
            <person name="Haridas S."/>
            <person name="He G."/>
            <person name="LaButti K."/>
            <person name="Lipzen A."/>
            <person name="Mondo S."/>
            <person name="Riley R."/>
            <person name="Salamov A."/>
            <person name="Simmons B.A."/>
            <person name="Magnuson J.K."/>
            <person name="Henrissat B."/>
            <person name="Mortensen U.H."/>
            <person name="Larsen T.O."/>
            <person name="Devries R.P."/>
            <person name="Grigoriev I.V."/>
            <person name="Machida M."/>
            <person name="Baker S.E."/>
            <person name="Andersen M.R."/>
        </authorList>
    </citation>
    <scope>NUCLEOTIDE SEQUENCE [LARGE SCALE GENOMIC DNA]</scope>
    <source>
        <strain evidence="9">CBS 553.77</strain>
    </source>
</reference>
<dbReference type="GO" id="GO:0071949">
    <property type="term" value="F:FAD binding"/>
    <property type="evidence" value="ECO:0007669"/>
    <property type="project" value="TreeGrafter"/>
</dbReference>
<keyword evidence="4 5" id="KW-0642">Proline metabolism</keyword>
<evidence type="ECO:0000259" key="7">
    <source>
        <dbReference type="Pfam" id="PF01619"/>
    </source>
</evidence>
<dbReference type="PANTHER" id="PTHR13914">
    <property type="entry name" value="PROLINE OXIDASE"/>
    <property type="match status" value="1"/>
</dbReference>
<protein>
    <recommendedName>
        <fullName evidence="2 5">Proline dehydrogenase</fullName>
        <ecNumber evidence="2 5">1.5.5.2</ecNumber>
    </recommendedName>
</protein>
<evidence type="ECO:0000256" key="3">
    <source>
        <dbReference type="ARBA" id="ARBA00023002"/>
    </source>
</evidence>
<feature type="chain" id="PRO_5024924469" description="Proline dehydrogenase" evidence="6">
    <location>
        <begin position="25"/>
        <end position="425"/>
    </location>
</feature>
<evidence type="ECO:0000256" key="1">
    <source>
        <dbReference type="ARBA" id="ARBA00005869"/>
    </source>
</evidence>
<dbReference type="Gene3D" id="3.20.20.220">
    <property type="match status" value="1"/>
</dbReference>
<dbReference type="PANTHER" id="PTHR13914:SF0">
    <property type="entry name" value="PROLINE DEHYDROGENASE 1, MITOCHONDRIAL"/>
    <property type="match status" value="1"/>
</dbReference>
<evidence type="ECO:0000256" key="6">
    <source>
        <dbReference type="SAM" id="SignalP"/>
    </source>
</evidence>
<dbReference type="InterPro" id="IPR015659">
    <property type="entry name" value="Proline_oxidase"/>
</dbReference>
<evidence type="ECO:0000256" key="2">
    <source>
        <dbReference type="ARBA" id="ARBA00012695"/>
    </source>
</evidence>
<keyword evidence="3 5" id="KW-0560">Oxidoreductase</keyword>
<dbReference type="AlphaFoldDB" id="A0A5N6Z710"/>
<sequence length="425" mass="47109">MRSPLSALPTSVLLRSLLVATVSSKPYLLRPSLSLLSFLSKSDQRRLLNVDRNIILHTIFKWTFYKQFCAGETGRETRATVQRLKDMGFHGTILTYAKETVFDHATNTQQGLGIAREPGEKDVHANQGDPCPHIEAWRTGTLKTVELLGETDSVAVKLTGAGPAVTDAFAAGQMPPRQMMDALEEICTRCQQRGARLLVDAESQHFQRGIARVTVALMRQYNRNGSAVVYNTYQAYLKRTPTDLACHLAAAEQEGFTLGLKLVRGAYMASDDRSLIHDTKHDTDTAFDAIAQGALRQEIGEFGAPAGRPFPSVYLFLASHNQASLLAAHHLHQQRVRAHLPTVPVGFAQLHGMSDAVSLRLLQLKGPEGSPHVYKCSTWGGLGECMAYLLRRAMENRDAVSRTEDELTALRVEIRRRLKSLVTFY</sequence>
<dbReference type="OrthoDB" id="5464at2759"/>
<evidence type="ECO:0000313" key="8">
    <source>
        <dbReference type="EMBL" id="KAE8353454.1"/>
    </source>
</evidence>
<accession>A0A5N6Z710</accession>
<dbReference type="Pfam" id="PF01619">
    <property type="entry name" value="Pro_dh"/>
    <property type="match status" value="1"/>
</dbReference>
<comment type="catalytic activity">
    <reaction evidence="5">
        <text>L-proline + a quinone = (S)-1-pyrroline-5-carboxylate + a quinol + H(+)</text>
        <dbReference type="Rhea" id="RHEA:23784"/>
        <dbReference type="ChEBI" id="CHEBI:15378"/>
        <dbReference type="ChEBI" id="CHEBI:17388"/>
        <dbReference type="ChEBI" id="CHEBI:24646"/>
        <dbReference type="ChEBI" id="CHEBI:60039"/>
        <dbReference type="ChEBI" id="CHEBI:132124"/>
        <dbReference type="EC" id="1.5.5.2"/>
    </reaction>
</comment>
<keyword evidence="5" id="KW-0285">Flavoprotein</keyword>